<dbReference type="InterPro" id="IPR011663">
    <property type="entry name" value="UTRA"/>
</dbReference>
<keyword evidence="3" id="KW-0804">Transcription</keyword>
<dbReference type="InterPro" id="IPR036388">
    <property type="entry name" value="WH-like_DNA-bd_sf"/>
</dbReference>
<dbReference type="Gene3D" id="3.40.1410.10">
    <property type="entry name" value="Chorismate lyase-like"/>
    <property type="match status" value="1"/>
</dbReference>
<dbReference type="SMART" id="SM00345">
    <property type="entry name" value="HTH_GNTR"/>
    <property type="match status" value="1"/>
</dbReference>
<sequence length="249" mass="28879">MNTKMMGRVSKQSPIPLYYQLKEILQAMIDNEEFKPGDAFPPERELCEIHGISRMTARKAVMALVNEGVLYREQGKGTYVAKPKPKHLLTKLRGFTDEMEEKGLTVDTSILSFETVEATLNLRKNLKMKEHQDRAVEIKRLRMVDGAPFALETVWLNQAMVPGLSREWLEGGSLYTVLKQQYRYQPSYARQTIEPIQLNEFESGLLGLEPDSLALLFRRTTFLENEEIMEYTKCIYRSDQYKYEVILQP</sequence>
<dbReference type="Gene3D" id="1.10.10.10">
    <property type="entry name" value="Winged helix-like DNA-binding domain superfamily/Winged helix DNA-binding domain"/>
    <property type="match status" value="1"/>
</dbReference>
<evidence type="ECO:0000256" key="2">
    <source>
        <dbReference type="ARBA" id="ARBA00023125"/>
    </source>
</evidence>
<dbReference type="PANTHER" id="PTHR44846">
    <property type="entry name" value="MANNOSYL-D-GLYCERATE TRANSPORT/METABOLISM SYSTEM REPRESSOR MNGR-RELATED"/>
    <property type="match status" value="1"/>
</dbReference>
<dbReference type="EMBL" id="JAVDQG010000001">
    <property type="protein sequence ID" value="MDR6224120.1"/>
    <property type="molecule type" value="Genomic_DNA"/>
</dbReference>
<evidence type="ECO:0000256" key="1">
    <source>
        <dbReference type="ARBA" id="ARBA00023015"/>
    </source>
</evidence>
<evidence type="ECO:0000256" key="3">
    <source>
        <dbReference type="ARBA" id="ARBA00023163"/>
    </source>
</evidence>
<keyword evidence="1" id="KW-0805">Transcription regulation</keyword>
<dbReference type="Pfam" id="PF07702">
    <property type="entry name" value="UTRA"/>
    <property type="match status" value="1"/>
</dbReference>
<dbReference type="SUPFAM" id="SSF64288">
    <property type="entry name" value="Chorismate lyase-like"/>
    <property type="match status" value="1"/>
</dbReference>
<dbReference type="PRINTS" id="PR00035">
    <property type="entry name" value="HTHGNTR"/>
</dbReference>
<dbReference type="InterPro" id="IPR000524">
    <property type="entry name" value="Tscrpt_reg_HTH_GntR"/>
</dbReference>
<accession>A0ABU1IH66</accession>
<keyword evidence="6" id="KW-1185">Reference proteome</keyword>
<organism evidence="5 6">
    <name type="scientific">Desmospora profundinema</name>
    <dbReference type="NCBI Taxonomy" id="1571184"/>
    <lineage>
        <taxon>Bacteria</taxon>
        <taxon>Bacillati</taxon>
        <taxon>Bacillota</taxon>
        <taxon>Bacilli</taxon>
        <taxon>Bacillales</taxon>
        <taxon>Thermoactinomycetaceae</taxon>
        <taxon>Desmospora</taxon>
    </lineage>
</organism>
<dbReference type="Pfam" id="PF00392">
    <property type="entry name" value="GntR"/>
    <property type="match status" value="1"/>
</dbReference>
<dbReference type="CDD" id="cd07377">
    <property type="entry name" value="WHTH_GntR"/>
    <property type="match status" value="1"/>
</dbReference>
<dbReference type="InterPro" id="IPR036390">
    <property type="entry name" value="WH_DNA-bd_sf"/>
</dbReference>
<evidence type="ECO:0000259" key="4">
    <source>
        <dbReference type="PROSITE" id="PS50949"/>
    </source>
</evidence>
<evidence type="ECO:0000313" key="6">
    <source>
        <dbReference type="Proteomes" id="UP001185012"/>
    </source>
</evidence>
<dbReference type="InterPro" id="IPR050679">
    <property type="entry name" value="Bact_HTH_transcr_reg"/>
</dbReference>
<feature type="domain" description="HTH gntR-type" evidence="4">
    <location>
        <begin position="15"/>
        <end position="83"/>
    </location>
</feature>
<reference evidence="5 6" key="1">
    <citation type="submission" date="2023-07" db="EMBL/GenBank/DDBJ databases">
        <title>Genomic Encyclopedia of Type Strains, Phase IV (KMG-IV): sequencing the most valuable type-strain genomes for metagenomic binning, comparative biology and taxonomic classification.</title>
        <authorList>
            <person name="Goeker M."/>
        </authorList>
    </citation>
    <scope>NUCLEOTIDE SEQUENCE [LARGE SCALE GENOMIC DNA]</scope>
    <source>
        <strain evidence="5 6">DSM 45903</strain>
    </source>
</reference>
<gene>
    <name evidence="5" type="ORF">JOE21_000108</name>
</gene>
<dbReference type="PANTHER" id="PTHR44846:SF1">
    <property type="entry name" value="MANNOSYL-D-GLYCERATE TRANSPORT_METABOLISM SYSTEM REPRESSOR MNGR-RELATED"/>
    <property type="match status" value="1"/>
</dbReference>
<dbReference type="RefSeq" id="WP_309860954.1">
    <property type="nucleotide sequence ID" value="NZ_JAVDQG010000001.1"/>
</dbReference>
<evidence type="ECO:0000313" key="5">
    <source>
        <dbReference type="EMBL" id="MDR6224120.1"/>
    </source>
</evidence>
<comment type="caution">
    <text evidence="5">The sequence shown here is derived from an EMBL/GenBank/DDBJ whole genome shotgun (WGS) entry which is preliminary data.</text>
</comment>
<dbReference type="PROSITE" id="PS50949">
    <property type="entry name" value="HTH_GNTR"/>
    <property type="match status" value="1"/>
</dbReference>
<dbReference type="Proteomes" id="UP001185012">
    <property type="component" value="Unassembled WGS sequence"/>
</dbReference>
<keyword evidence="2" id="KW-0238">DNA-binding</keyword>
<dbReference type="InterPro" id="IPR028978">
    <property type="entry name" value="Chorismate_lyase_/UTRA_dom_sf"/>
</dbReference>
<dbReference type="SMART" id="SM00866">
    <property type="entry name" value="UTRA"/>
    <property type="match status" value="1"/>
</dbReference>
<dbReference type="SUPFAM" id="SSF46785">
    <property type="entry name" value="Winged helix' DNA-binding domain"/>
    <property type="match status" value="1"/>
</dbReference>
<protein>
    <submittedName>
        <fullName evidence="5">GntR family transcriptional regulator</fullName>
    </submittedName>
</protein>
<proteinExistence type="predicted"/>
<name>A0ABU1IH66_9BACL</name>